<feature type="active site" evidence="6">
    <location>
        <position position="357"/>
    </location>
</feature>
<sequence>MLEENVFIPFLKKFDQYPFRVKINRKEYKIGNGEPEFTVDFKKPVSLPSLMTSTSLALGEAYMDGDLEIEGDLYYALDHFLGQMGQFSTDESALKKIMFPSSAKKNQQKEVQSHYDIGNDFYRLWLDETMSYSCGYFLHEDDTLYQAQVNKVDYILKKLYLKEGMSLLDVGCGWGFLLIEAAKKYGIHGMGITLSQEQYREFQSQIAREHLEELLTVELMDYRDLPRCGRRFDRIVSVGMVEHVGRDNYQLFMDCAKEVLNPGGLFLLHFISALKEHPGDPWIKKYIFPGGVVPSLREMLSCAAEEGFHTMDVENLRLHYNRTLLCWEKNFKEHISEVREMFDERFIRMWDLYLSACAATFHNGIIDLHQVLFTKGIANGLPTVRWY</sequence>
<dbReference type="GO" id="GO:0008610">
    <property type="term" value="P:lipid biosynthetic process"/>
    <property type="evidence" value="ECO:0007669"/>
    <property type="project" value="InterPro"/>
</dbReference>
<feature type="domain" description="DUF7884" evidence="7">
    <location>
        <begin position="10"/>
        <end position="83"/>
    </location>
</feature>
<keyword evidence="5" id="KW-0443">Lipid metabolism</keyword>
<dbReference type="EC" id="2.1.1.79" evidence="8"/>
<organism evidence="8 9">
    <name type="scientific">Eisenbergiella tayi</name>
    <dbReference type="NCBI Taxonomy" id="1432052"/>
    <lineage>
        <taxon>Bacteria</taxon>
        <taxon>Bacillati</taxon>
        <taxon>Bacillota</taxon>
        <taxon>Clostridia</taxon>
        <taxon>Lachnospirales</taxon>
        <taxon>Lachnospiraceae</taxon>
        <taxon>Eisenbergiella</taxon>
    </lineage>
</organism>
<evidence type="ECO:0000256" key="4">
    <source>
        <dbReference type="ARBA" id="ARBA00022691"/>
    </source>
</evidence>
<dbReference type="Pfam" id="PF02353">
    <property type="entry name" value="CMAS"/>
    <property type="match status" value="1"/>
</dbReference>
<evidence type="ECO:0000259" key="7">
    <source>
        <dbReference type="Pfam" id="PF25371"/>
    </source>
</evidence>
<protein>
    <submittedName>
        <fullName evidence="8">Cyclopropane-fatty-acyl-phospholipid synthase</fullName>
        <ecNumber evidence="8">2.1.1.79</ecNumber>
    </submittedName>
</protein>
<evidence type="ECO:0000256" key="5">
    <source>
        <dbReference type="ARBA" id="ARBA00023098"/>
    </source>
</evidence>
<dbReference type="InterPro" id="IPR050723">
    <property type="entry name" value="CFA/CMAS"/>
</dbReference>
<dbReference type="AlphaFoldDB" id="A0A1E3A7Z4"/>
<proteinExistence type="inferred from homology"/>
<evidence type="ECO:0000256" key="6">
    <source>
        <dbReference type="PIRSR" id="PIRSR003085-1"/>
    </source>
</evidence>
<evidence type="ECO:0000256" key="3">
    <source>
        <dbReference type="ARBA" id="ARBA00022679"/>
    </source>
</evidence>
<dbReference type="Pfam" id="PF25371">
    <property type="entry name" value="DUF7884"/>
    <property type="match status" value="1"/>
</dbReference>
<evidence type="ECO:0000256" key="1">
    <source>
        <dbReference type="ARBA" id="ARBA00010815"/>
    </source>
</evidence>
<dbReference type="InterPro" id="IPR029063">
    <property type="entry name" value="SAM-dependent_MTases_sf"/>
</dbReference>
<dbReference type="PIRSF" id="PIRSF003085">
    <property type="entry name" value="CMAS"/>
    <property type="match status" value="1"/>
</dbReference>
<dbReference type="PANTHER" id="PTHR43667">
    <property type="entry name" value="CYCLOPROPANE-FATTY-ACYL-PHOSPHOLIPID SYNTHASE"/>
    <property type="match status" value="1"/>
</dbReference>
<dbReference type="InterPro" id="IPR003333">
    <property type="entry name" value="CMAS"/>
</dbReference>
<accession>A0A1E3A7Z4</accession>
<keyword evidence="3 8" id="KW-0808">Transferase</keyword>
<evidence type="ECO:0000313" key="9">
    <source>
        <dbReference type="Proteomes" id="UP000095003"/>
    </source>
</evidence>
<dbReference type="GO" id="GO:0008825">
    <property type="term" value="F:cyclopropane-fatty-acyl-phospholipid synthase activity"/>
    <property type="evidence" value="ECO:0007669"/>
    <property type="project" value="UniProtKB-EC"/>
</dbReference>
<evidence type="ECO:0000313" key="8">
    <source>
        <dbReference type="EMBL" id="ODM04818.1"/>
    </source>
</evidence>
<keyword evidence="2 8" id="KW-0489">Methyltransferase</keyword>
<dbReference type="Gene3D" id="3.40.50.150">
    <property type="entry name" value="Vaccinia Virus protein VP39"/>
    <property type="match status" value="1"/>
</dbReference>
<dbReference type="InterPro" id="IPR057206">
    <property type="entry name" value="DUF7884"/>
</dbReference>
<gene>
    <name evidence="8" type="primary">cfa_2</name>
    <name evidence="8" type="ORF">BEH84_05881</name>
</gene>
<dbReference type="CDD" id="cd02440">
    <property type="entry name" value="AdoMet_MTases"/>
    <property type="match status" value="1"/>
</dbReference>
<dbReference type="EMBL" id="MCGI01000007">
    <property type="protein sequence ID" value="ODM04818.1"/>
    <property type="molecule type" value="Genomic_DNA"/>
</dbReference>
<keyword evidence="4" id="KW-0949">S-adenosyl-L-methionine</keyword>
<comment type="caution">
    <text evidence="8">The sequence shown here is derived from an EMBL/GenBank/DDBJ whole genome shotgun (WGS) entry which is preliminary data.</text>
</comment>
<dbReference type="Proteomes" id="UP000095003">
    <property type="component" value="Unassembled WGS sequence"/>
</dbReference>
<dbReference type="GO" id="GO:0032259">
    <property type="term" value="P:methylation"/>
    <property type="evidence" value="ECO:0007669"/>
    <property type="project" value="UniProtKB-KW"/>
</dbReference>
<dbReference type="SUPFAM" id="SSF53335">
    <property type="entry name" value="S-adenosyl-L-methionine-dependent methyltransferases"/>
    <property type="match status" value="1"/>
</dbReference>
<evidence type="ECO:0000256" key="2">
    <source>
        <dbReference type="ARBA" id="ARBA00022603"/>
    </source>
</evidence>
<reference evidence="8 9" key="1">
    <citation type="submission" date="2016-07" db="EMBL/GenBank/DDBJ databases">
        <title>Characterization of isolates of Eisenbergiella tayi derived from blood cultures, using whole genome sequencing.</title>
        <authorList>
            <person name="Burdz T."/>
            <person name="Wiebe D."/>
            <person name="Huynh C."/>
            <person name="Bernard K."/>
        </authorList>
    </citation>
    <scope>NUCLEOTIDE SEQUENCE [LARGE SCALE GENOMIC DNA]</scope>
    <source>
        <strain evidence="8 9">NML 120489</strain>
    </source>
</reference>
<dbReference type="RefSeq" id="WP_069159286.1">
    <property type="nucleotide sequence ID" value="NZ_JBKXXQ010000016.1"/>
</dbReference>
<comment type="similarity">
    <text evidence="1">Belongs to the CFA/CMAS family.</text>
</comment>
<dbReference type="PATRIC" id="fig|1432052.3.peg.6499"/>
<name>A0A1E3A7Z4_9FIRM</name>
<dbReference type="PANTHER" id="PTHR43667:SF1">
    <property type="entry name" value="CYCLOPROPANE-FATTY-ACYL-PHOSPHOLIPID SYNTHASE"/>
    <property type="match status" value="1"/>
</dbReference>